<keyword evidence="7" id="KW-1185">Reference proteome</keyword>
<dbReference type="InterPro" id="IPR051054">
    <property type="entry name" value="SorC_transcr_regulators"/>
</dbReference>
<dbReference type="Proteomes" id="UP000010729">
    <property type="component" value="Unassembled WGS sequence"/>
</dbReference>
<gene>
    <name evidence="6" type="ORF">D477_003818</name>
</gene>
<proteinExistence type="inferred from homology"/>
<dbReference type="AlphaFoldDB" id="N1V2G4"/>
<dbReference type="Pfam" id="PF04198">
    <property type="entry name" value="Sugar-bind"/>
    <property type="match status" value="1"/>
</dbReference>
<accession>N1V2G4</accession>
<comment type="caution">
    <text evidence="6">The sequence shown here is derived from an EMBL/GenBank/DDBJ whole genome shotgun (WGS) entry which is preliminary data.</text>
</comment>
<evidence type="ECO:0000256" key="2">
    <source>
        <dbReference type="ARBA" id="ARBA00023015"/>
    </source>
</evidence>
<evidence type="ECO:0000256" key="1">
    <source>
        <dbReference type="ARBA" id="ARBA00010466"/>
    </source>
</evidence>
<dbReference type="GO" id="GO:0030246">
    <property type="term" value="F:carbohydrate binding"/>
    <property type="evidence" value="ECO:0007669"/>
    <property type="project" value="InterPro"/>
</dbReference>
<evidence type="ECO:0000313" key="7">
    <source>
        <dbReference type="Proteomes" id="UP000010729"/>
    </source>
</evidence>
<protein>
    <submittedName>
        <fullName evidence="6">Transcriptional regulator</fullName>
    </submittedName>
</protein>
<keyword evidence="2" id="KW-0805">Transcription regulation</keyword>
<dbReference type="Gene3D" id="1.10.10.10">
    <property type="entry name" value="Winged helix-like DNA-binding domain superfamily/Winged helix DNA-binding domain"/>
    <property type="match status" value="1"/>
</dbReference>
<name>N1V2G4_9MICC</name>
<evidence type="ECO:0000259" key="5">
    <source>
        <dbReference type="Pfam" id="PF04198"/>
    </source>
</evidence>
<keyword evidence="3" id="KW-0238">DNA-binding</keyword>
<evidence type="ECO:0000313" key="6">
    <source>
        <dbReference type="EMBL" id="EMY35540.1"/>
    </source>
</evidence>
<comment type="similarity">
    <text evidence="1">Belongs to the SorC transcriptional regulatory family.</text>
</comment>
<reference evidence="6 7" key="1">
    <citation type="journal article" date="2013" name="Genome Announc.">
        <title>Draft Genome Sequence of Arthrobacter crystallopoietes Strain BAB-32, Revealing Genes for Bioremediation.</title>
        <authorList>
            <person name="Joshi M.N."/>
            <person name="Pandit A.S."/>
            <person name="Sharma A."/>
            <person name="Pandya R.V."/>
            <person name="Desai S.M."/>
            <person name="Saxena A.K."/>
            <person name="Bagatharia S.B."/>
        </authorList>
    </citation>
    <scope>NUCLEOTIDE SEQUENCE [LARGE SCALE GENOMIC DNA]</scope>
    <source>
        <strain evidence="6 7">BAB-32</strain>
    </source>
</reference>
<dbReference type="EMBL" id="ANPE02000070">
    <property type="protein sequence ID" value="EMY35540.1"/>
    <property type="molecule type" value="Genomic_DNA"/>
</dbReference>
<feature type="domain" description="Sugar-binding" evidence="5">
    <location>
        <begin position="75"/>
        <end position="319"/>
    </location>
</feature>
<keyword evidence="4" id="KW-0804">Transcription</keyword>
<dbReference type="InterPro" id="IPR007324">
    <property type="entry name" value="Sugar-bd_dom_put"/>
</dbReference>
<sequence length="320" mass="33967">MYIAPVSIPNLAATPPQELIQLAYVSKRYFKDGRTRVQIAEEMGLSRFKVARLIQKALDTGVVKIQIEVPGPIDVDLSLELQEKFQLRTALVVVTAVDTDEQIRSALGQVTADLLSETVREDEVVGLSAGRTLIEMSQQIHAVAHCDVVQLTGVADPLRERGMMAVNRFSALSGGELYSLPAPLVATDDDAAAVMRRQPAMQRTLKRMSAVTKAVVTIGSWPHGSLLHDSLVPSGEAAALIAQGVVAEIGTTLLSAGGKIIDTLDNRTIGMTAAELQAVPEVIAVGGGQHKLSAVRAVLASQLPSTLVTDAATARALLRS</sequence>
<dbReference type="InterPro" id="IPR036388">
    <property type="entry name" value="WH-like_DNA-bd_sf"/>
</dbReference>
<evidence type="ECO:0000256" key="4">
    <source>
        <dbReference type="ARBA" id="ARBA00023163"/>
    </source>
</evidence>
<dbReference type="Gene3D" id="3.40.50.1360">
    <property type="match status" value="1"/>
</dbReference>
<dbReference type="PANTHER" id="PTHR34294">
    <property type="entry name" value="TRANSCRIPTIONAL REGULATOR-RELATED"/>
    <property type="match status" value="1"/>
</dbReference>
<dbReference type="SUPFAM" id="SSF100950">
    <property type="entry name" value="NagB/RpiA/CoA transferase-like"/>
    <property type="match status" value="1"/>
</dbReference>
<dbReference type="PANTHER" id="PTHR34294:SF1">
    <property type="entry name" value="TRANSCRIPTIONAL REGULATOR LSRR"/>
    <property type="match status" value="1"/>
</dbReference>
<dbReference type="InterPro" id="IPR037171">
    <property type="entry name" value="NagB/RpiA_transferase-like"/>
</dbReference>
<evidence type="ECO:0000256" key="3">
    <source>
        <dbReference type="ARBA" id="ARBA00023125"/>
    </source>
</evidence>
<dbReference type="GO" id="GO:0003677">
    <property type="term" value="F:DNA binding"/>
    <property type="evidence" value="ECO:0007669"/>
    <property type="project" value="UniProtKB-KW"/>
</dbReference>
<organism evidence="6 7">
    <name type="scientific">Arthrobacter crystallopoietes BAB-32</name>
    <dbReference type="NCBI Taxonomy" id="1246476"/>
    <lineage>
        <taxon>Bacteria</taxon>
        <taxon>Bacillati</taxon>
        <taxon>Actinomycetota</taxon>
        <taxon>Actinomycetes</taxon>
        <taxon>Micrococcales</taxon>
        <taxon>Micrococcaceae</taxon>
        <taxon>Crystallibacter</taxon>
    </lineage>
</organism>